<evidence type="ECO:0000313" key="2">
    <source>
        <dbReference type="EMBL" id="MDP8187571.1"/>
    </source>
</evidence>
<dbReference type="EMBL" id="JASAYJ010000014">
    <property type="protein sequence ID" value="MDP8187571.1"/>
    <property type="molecule type" value="Genomic_DNA"/>
</dbReference>
<sequence length="56" mass="6379">MRNIAYFFVVAIGTILTLIYGQSMLVQFIIASLLWFATMQLKKTANKIPLFSRVVP</sequence>
<dbReference type="AlphaFoldDB" id="A0AAW8CIR4"/>
<reference evidence="2" key="1">
    <citation type="journal article" date="2023" name="Front. Microbiol.">
        <title>Phylogeography and host specificity of Pasteurellaceae pathogenic to sea-farmed fish in the north-east Atlantic.</title>
        <authorList>
            <person name="Gulla S."/>
            <person name="Colquhoun D.J."/>
            <person name="Olsen A.B."/>
            <person name="Spilsberg B."/>
            <person name="Lagesen K."/>
            <person name="Aakesson C.P."/>
            <person name="Strom S."/>
            <person name="Manji F."/>
            <person name="Birkbeck T.H."/>
            <person name="Nilsen H.K."/>
        </authorList>
    </citation>
    <scope>NUCLEOTIDE SEQUENCE</scope>
    <source>
        <strain evidence="2">VIB1234</strain>
    </source>
</reference>
<name>A0AAW8CIR4_9PAST</name>
<proteinExistence type="predicted"/>
<feature type="transmembrane region" description="Helical" evidence="1">
    <location>
        <begin position="6"/>
        <end position="37"/>
    </location>
</feature>
<accession>A0AAW8CIR4</accession>
<protein>
    <submittedName>
        <fullName evidence="2">Uncharacterized protein</fullName>
    </submittedName>
</protein>
<keyword evidence="1" id="KW-1133">Transmembrane helix</keyword>
<gene>
    <name evidence="2" type="ORF">QJU78_07290</name>
</gene>
<comment type="caution">
    <text evidence="2">The sequence shown here is derived from an EMBL/GenBank/DDBJ whole genome shotgun (WGS) entry which is preliminary data.</text>
</comment>
<dbReference type="Proteomes" id="UP001230466">
    <property type="component" value="Unassembled WGS sequence"/>
</dbReference>
<keyword evidence="1" id="KW-0812">Transmembrane</keyword>
<evidence type="ECO:0000256" key="1">
    <source>
        <dbReference type="SAM" id="Phobius"/>
    </source>
</evidence>
<organism evidence="2 3">
    <name type="scientific">Pasteurella atlantica</name>
    <dbReference type="NCBI Taxonomy" id="2827233"/>
    <lineage>
        <taxon>Bacteria</taxon>
        <taxon>Pseudomonadati</taxon>
        <taxon>Pseudomonadota</taxon>
        <taxon>Gammaproteobacteria</taxon>
        <taxon>Pasteurellales</taxon>
        <taxon>Pasteurellaceae</taxon>
        <taxon>Pasteurella</taxon>
    </lineage>
</organism>
<evidence type="ECO:0000313" key="3">
    <source>
        <dbReference type="Proteomes" id="UP001230466"/>
    </source>
</evidence>
<keyword evidence="1" id="KW-0472">Membrane</keyword>
<dbReference type="RefSeq" id="WP_211598414.1">
    <property type="nucleotide sequence ID" value="NZ_JAGRQI010000014.1"/>
</dbReference>